<gene>
    <name evidence="1" type="ORF">EV668_1543</name>
</gene>
<keyword evidence="2" id="KW-1185">Reference proteome</keyword>
<organism evidence="1 2">
    <name type="scientific">Enterovirga rhinocerotis</name>
    <dbReference type="NCBI Taxonomy" id="1339210"/>
    <lineage>
        <taxon>Bacteria</taxon>
        <taxon>Pseudomonadati</taxon>
        <taxon>Pseudomonadota</taxon>
        <taxon>Alphaproteobacteria</taxon>
        <taxon>Hyphomicrobiales</taxon>
        <taxon>Methylobacteriaceae</taxon>
        <taxon>Enterovirga</taxon>
    </lineage>
</organism>
<evidence type="ECO:0008006" key="3">
    <source>
        <dbReference type="Google" id="ProtNLM"/>
    </source>
</evidence>
<protein>
    <recommendedName>
        <fullName evidence="3">Lipoprotein</fullName>
    </recommendedName>
</protein>
<comment type="caution">
    <text evidence="1">The sequence shown here is derived from an EMBL/GenBank/DDBJ whole genome shotgun (WGS) entry which is preliminary data.</text>
</comment>
<dbReference type="Proteomes" id="UP000295122">
    <property type="component" value="Unassembled WGS sequence"/>
</dbReference>
<sequence>MLPARLLIVALALVWLGGCVSKPAPNPPSHRCVTTPNNLVECEQIRPE</sequence>
<proteinExistence type="predicted"/>
<dbReference type="AlphaFoldDB" id="A0A4R7C7J1"/>
<evidence type="ECO:0000313" key="1">
    <source>
        <dbReference type="EMBL" id="TDR94261.1"/>
    </source>
</evidence>
<dbReference type="PROSITE" id="PS51257">
    <property type="entry name" value="PROKAR_LIPOPROTEIN"/>
    <property type="match status" value="1"/>
</dbReference>
<accession>A0A4R7C7J1</accession>
<dbReference type="EMBL" id="SNZR01000011">
    <property type="protein sequence ID" value="TDR94261.1"/>
    <property type="molecule type" value="Genomic_DNA"/>
</dbReference>
<name>A0A4R7C7J1_9HYPH</name>
<reference evidence="1 2" key="1">
    <citation type="submission" date="2019-03" db="EMBL/GenBank/DDBJ databases">
        <title>Genomic Encyclopedia of Type Strains, Phase IV (KMG-IV): sequencing the most valuable type-strain genomes for metagenomic binning, comparative biology and taxonomic classification.</title>
        <authorList>
            <person name="Goeker M."/>
        </authorList>
    </citation>
    <scope>NUCLEOTIDE SEQUENCE [LARGE SCALE GENOMIC DNA]</scope>
    <source>
        <strain evidence="1 2">DSM 25903</strain>
    </source>
</reference>
<evidence type="ECO:0000313" key="2">
    <source>
        <dbReference type="Proteomes" id="UP000295122"/>
    </source>
</evidence>